<organism evidence="1 2">
    <name type="scientific">Metabacillus idriensis</name>
    <dbReference type="NCBI Taxonomy" id="324768"/>
    <lineage>
        <taxon>Bacteria</taxon>
        <taxon>Bacillati</taxon>
        <taxon>Bacillota</taxon>
        <taxon>Bacilli</taxon>
        <taxon>Bacillales</taxon>
        <taxon>Bacillaceae</taxon>
        <taxon>Metabacillus</taxon>
    </lineage>
</organism>
<gene>
    <name evidence="1" type="ORF">GJU41_11805</name>
</gene>
<proteinExistence type="predicted"/>
<dbReference type="EMBL" id="WKKF01000002">
    <property type="protein sequence ID" value="MRX54657.1"/>
    <property type="molecule type" value="Genomic_DNA"/>
</dbReference>
<sequence length="224" mass="24822">MNKAIELASAVFTSNGNGGFTVTKSRHGDLIVDAKYSEGFVKQYALMNEDVVIVEKEPDLKVGDYAKVINDGETSVFKKGDFVKITRVNYSIWDYEAESLDGNKGEQFFEREIAKATDQEIAAAKAQAEAKREADRWEKIGRKPGEYKKGDIVRVLGDNPLGSRNKDGDIGEIYKSFGSNYAVRVVARDGDDNGDFHQSDSTELITPVESRFDLAMDGDQDDAK</sequence>
<accession>A0A6I2MBG3</accession>
<name>A0A6I2MBG3_9BACI</name>
<evidence type="ECO:0000313" key="1">
    <source>
        <dbReference type="EMBL" id="MRX54657.1"/>
    </source>
</evidence>
<dbReference type="Proteomes" id="UP000441585">
    <property type="component" value="Unassembled WGS sequence"/>
</dbReference>
<reference evidence="1 2" key="1">
    <citation type="submission" date="2019-11" db="EMBL/GenBank/DDBJ databases">
        <title>Bacillus idriensis genome.</title>
        <authorList>
            <person name="Konopka E.N."/>
            <person name="Newman J.D."/>
        </authorList>
    </citation>
    <scope>NUCLEOTIDE SEQUENCE [LARGE SCALE GENOMIC DNA]</scope>
    <source>
        <strain evidence="1 2">DSM 19097</strain>
    </source>
</reference>
<comment type="caution">
    <text evidence="1">The sequence shown here is derived from an EMBL/GenBank/DDBJ whole genome shotgun (WGS) entry which is preliminary data.</text>
</comment>
<keyword evidence="2" id="KW-1185">Reference proteome</keyword>
<dbReference type="AlphaFoldDB" id="A0A6I2MBG3"/>
<protein>
    <submittedName>
        <fullName evidence="1">Uncharacterized protein</fullName>
    </submittedName>
</protein>
<evidence type="ECO:0000313" key="2">
    <source>
        <dbReference type="Proteomes" id="UP000441585"/>
    </source>
</evidence>
<dbReference type="RefSeq" id="WP_154318674.1">
    <property type="nucleotide sequence ID" value="NZ_CAJGAA010000002.1"/>
</dbReference>